<keyword evidence="1" id="KW-1133">Transmembrane helix</keyword>
<keyword evidence="4" id="KW-1185">Reference proteome</keyword>
<reference evidence="3 4" key="1">
    <citation type="submission" date="2016-10" db="EMBL/GenBank/DDBJ databases">
        <authorList>
            <person name="de Groot N.N."/>
        </authorList>
    </citation>
    <scope>NUCLEOTIDE SEQUENCE [LARGE SCALE GENOMIC DNA]</scope>
    <source>
        <strain evidence="3 4">DSM 19547</strain>
    </source>
</reference>
<feature type="transmembrane region" description="Helical" evidence="1">
    <location>
        <begin position="20"/>
        <end position="41"/>
    </location>
</feature>
<dbReference type="InterPro" id="IPR012902">
    <property type="entry name" value="N_methyl_site"/>
</dbReference>
<keyword evidence="1" id="KW-0812">Transmembrane</keyword>
<sequence>MNTTSTALRGDKTSLKGMTLLELIFVFSIIAMVAIGAFFTFNQISGSQRVSATNQAVATMGTGIKELYRGQSNFTSLTTEIAIRTGKVPADLVQSDTEIRNDWGGDIIVTGNSRDFEIEVNGVDYEACANLAAAATLTPTFIYAFQINAETPLTTPSVDPGTAATQCLDTGTNTLTYYVR</sequence>
<evidence type="ECO:0000313" key="3">
    <source>
        <dbReference type="EMBL" id="SFQ01577.1"/>
    </source>
</evidence>
<dbReference type="InterPro" id="IPR045584">
    <property type="entry name" value="Pilin-like"/>
</dbReference>
<dbReference type="STRING" id="441119.SAMN04488047_12627"/>
<evidence type="ECO:0000313" key="4">
    <source>
        <dbReference type="Proteomes" id="UP000199356"/>
    </source>
</evidence>
<proteinExistence type="predicted"/>
<evidence type="ECO:0000259" key="2">
    <source>
        <dbReference type="Pfam" id="PF08805"/>
    </source>
</evidence>
<accession>A0A1I5V2N4</accession>
<keyword evidence="1" id="KW-0472">Membrane</keyword>
<dbReference type="Gene3D" id="3.30.1690.10">
    <property type="entry name" value="TcpA-like pilin"/>
    <property type="match status" value="1"/>
</dbReference>
<dbReference type="RefSeq" id="WP_093424986.1">
    <property type="nucleotide sequence ID" value="NZ_FOXA01000026.1"/>
</dbReference>
<dbReference type="Proteomes" id="UP000199356">
    <property type="component" value="Unassembled WGS sequence"/>
</dbReference>
<feature type="domain" description="Type 4 secretion system PilS N-terminal" evidence="2">
    <location>
        <begin position="48"/>
        <end position="177"/>
    </location>
</feature>
<dbReference type="SUPFAM" id="SSF54523">
    <property type="entry name" value="Pili subunits"/>
    <property type="match status" value="1"/>
</dbReference>
<organism evidence="3 4">
    <name type="scientific">Tranquillimonas alkanivorans</name>
    <dbReference type="NCBI Taxonomy" id="441119"/>
    <lineage>
        <taxon>Bacteria</taxon>
        <taxon>Pseudomonadati</taxon>
        <taxon>Pseudomonadota</taxon>
        <taxon>Alphaproteobacteria</taxon>
        <taxon>Rhodobacterales</taxon>
        <taxon>Roseobacteraceae</taxon>
        <taxon>Tranquillimonas</taxon>
    </lineage>
</organism>
<gene>
    <name evidence="3" type="ORF">SAMN04488047_12627</name>
</gene>
<protein>
    <submittedName>
        <fullName evidence="3">Type II secretory pathway, pseudopilin PulG</fullName>
    </submittedName>
</protein>
<evidence type="ECO:0000256" key="1">
    <source>
        <dbReference type="SAM" id="Phobius"/>
    </source>
</evidence>
<name>A0A1I5V2N4_9RHOB</name>
<dbReference type="InterPro" id="IPR014911">
    <property type="entry name" value="PilS_N"/>
</dbReference>
<dbReference type="Pfam" id="PF08805">
    <property type="entry name" value="PilS"/>
    <property type="match status" value="1"/>
</dbReference>
<dbReference type="AlphaFoldDB" id="A0A1I5V2N4"/>
<dbReference type="OrthoDB" id="8687527at2"/>
<dbReference type="PROSITE" id="PS00409">
    <property type="entry name" value="PROKAR_NTER_METHYL"/>
    <property type="match status" value="1"/>
</dbReference>
<dbReference type="EMBL" id="FOXA01000026">
    <property type="protein sequence ID" value="SFQ01577.1"/>
    <property type="molecule type" value="Genomic_DNA"/>
</dbReference>